<reference evidence="1 2" key="1">
    <citation type="journal article" date="2019" name="Commun. Biol.">
        <title>The bagworm genome reveals a unique fibroin gene that provides high tensile strength.</title>
        <authorList>
            <person name="Kono N."/>
            <person name="Nakamura H."/>
            <person name="Ohtoshi R."/>
            <person name="Tomita M."/>
            <person name="Numata K."/>
            <person name="Arakawa K."/>
        </authorList>
    </citation>
    <scope>NUCLEOTIDE SEQUENCE [LARGE SCALE GENOMIC DNA]</scope>
</reference>
<dbReference type="EMBL" id="BGZK01000463">
    <property type="protein sequence ID" value="GBP45028.1"/>
    <property type="molecule type" value="Genomic_DNA"/>
</dbReference>
<sequence length="151" mass="16959">MRNSKHPPELRPRGAGAGASLCRGDLTDLLSAAAAGAPKSAIRNNVLYYNLRNKVNFNLNFTTCHEQAAYLNIALMSGVPLNLNCIESFHGLVTVIVSPSLPVEAGTPRRWMFNLRNKKENSVKRARGNPHPRIKLYSDFVQKFEIWRRRS</sequence>
<organism evidence="1 2">
    <name type="scientific">Eumeta variegata</name>
    <name type="common">Bagworm moth</name>
    <name type="synonym">Eumeta japonica</name>
    <dbReference type="NCBI Taxonomy" id="151549"/>
    <lineage>
        <taxon>Eukaryota</taxon>
        <taxon>Metazoa</taxon>
        <taxon>Ecdysozoa</taxon>
        <taxon>Arthropoda</taxon>
        <taxon>Hexapoda</taxon>
        <taxon>Insecta</taxon>
        <taxon>Pterygota</taxon>
        <taxon>Neoptera</taxon>
        <taxon>Endopterygota</taxon>
        <taxon>Lepidoptera</taxon>
        <taxon>Glossata</taxon>
        <taxon>Ditrysia</taxon>
        <taxon>Tineoidea</taxon>
        <taxon>Psychidae</taxon>
        <taxon>Oiketicinae</taxon>
        <taxon>Eumeta</taxon>
    </lineage>
</organism>
<proteinExistence type="predicted"/>
<comment type="caution">
    <text evidence="1">The sequence shown here is derived from an EMBL/GenBank/DDBJ whole genome shotgun (WGS) entry which is preliminary data.</text>
</comment>
<dbReference type="Proteomes" id="UP000299102">
    <property type="component" value="Unassembled WGS sequence"/>
</dbReference>
<evidence type="ECO:0000313" key="1">
    <source>
        <dbReference type="EMBL" id="GBP45028.1"/>
    </source>
</evidence>
<name>A0A4C1W151_EUMVA</name>
<accession>A0A4C1W151</accession>
<protein>
    <submittedName>
        <fullName evidence="1">Uncharacterized protein</fullName>
    </submittedName>
</protein>
<keyword evidence="2" id="KW-1185">Reference proteome</keyword>
<evidence type="ECO:0000313" key="2">
    <source>
        <dbReference type="Proteomes" id="UP000299102"/>
    </source>
</evidence>
<dbReference type="AlphaFoldDB" id="A0A4C1W151"/>
<gene>
    <name evidence="1" type="ORF">EVAR_23501_1</name>
</gene>